<comment type="caution">
    <text evidence="1">The sequence shown here is derived from an EMBL/GenBank/DDBJ whole genome shotgun (WGS) entry which is preliminary data.</text>
</comment>
<proteinExistence type="predicted"/>
<gene>
    <name evidence="1" type="ORF">KK083_01770</name>
</gene>
<organism evidence="1 2">
    <name type="scientific">Chryseosolibacter histidini</name>
    <dbReference type="NCBI Taxonomy" id="2782349"/>
    <lineage>
        <taxon>Bacteria</taxon>
        <taxon>Pseudomonadati</taxon>
        <taxon>Bacteroidota</taxon>
        <taxon>Cytophagia</taxon>
        <taxon>Cytophagales</taxon>
        <taxon>Chryseotaleaceae</taxon>
        <taxon>Chryseosolibacter</taxon>
    </lineage>
</organism>
<accession>A0AAP2DHA7</accession>
<dbReference type="RefSeq" id="WP_254160052.1">
    <property type="nucleotide sequence ID" value="NZ_JAHESF010000002.1"/>
</dbReference>
<evidence type="ECO:0000313" key="1">
    <source>
        <dbReference type="EMBL" id="MBT1695584.1"/>
    </source>
</evidence>
<keyword evidence="2" id="KW-1185">Reference proteome</keyword>
<evidence type="ECO:0000313" key="2">
    <source>
        <dbReference type="Proteomes" id="UP001319200"/>
    </source>
</evidence>
<sequence>MVTLATLPEDMLHRLFSKAMNSICSNCVHASYCKYRKRTKKTIVQCELYDAGLVSSTTSADRVVMQQPVNVKGLCANCSRANHCVLQKEPSGVWHCDEYE</sequence>
<name>A0AAP2DHA7_9BACT</name>
<dbReference type="Proteomes" id="UP001319200">
    <property type="component" value="Unassembled WGS sequence"/>
</dbReference>
<dbReference type="EMBL" id="JAHESF010000002">
    <property type="protein sequence ID" value="MBT1695584.1"/>
    <property type="molecule type" value="Genomic_DNA"/>
</dbReference>
<dbReference type="AlphaFoldDB" id="A0AAP2DHA7"/>
<reference evidence="1 2" key="1">
    <citation type="submission" date="2021-05" db="EMBL/GenBank/DDBJ databases">
        <title>A Polyphasic approach of four new species of the genus Ohtaekwangia: Ohtaekwangia histidinii sp. nov., Ohtaekwangia cretensis sp. nov., Ohtaekwangia indiensis sp. nov., Ohtaekwangia reichenbachii sp. nov. from diverse environment.</title>
        <authorList>
            <person name="Octaviana S."/>
        </authorList>
    </citation>
    <scope>NUCLEOTIDE SEQUENCE [LARGE SCALE GENOMIC DNA]</scope>
    <source>
        <strain evidence="1 2">PWU4</strain>
    </source>
</reference>
<protein>
    <submittedName>
        <fullName evidence="1">Uncharacterized protein</fullName>
    </submittedName>
</protein>